<dbReference type="RefSeq" id="WP_045580677.1">
    <property type="nucleotide sequence ID" value="NZ_CP012401.1"/>
</dbReference>
<evidence type="ECO:0000313" key="2">
    <source>
        <dbReference type="Proteomes" id="UP000069935"/>
    </source>
</evidence>
<proteinExistence type="predicted"/>
<protein>
    <submittedName>
        <fullName evidence="1">Uncharacterized protein</fullName>
    </submittedName>
</protein>
<accession>A0AAC8VX51</accession>
<dbReference type="AlphaFoldDB" id="A0AAC8VX51"/>
<dbReference type="Proteomes" id="UP000069935">
    <property type="component" value="Chromosome 1"/>
</dbReference>
<dbReference type="EMBL" id="CP012401">
    <property type="protein sequence ID" value="ALG70966.1"/>
    <property type="molecule type" value="Genomic_DNA"/>
</dbReference>
<gene>
    <name evidence="1" type="ORF">AL072_08620</name>
</gene>
<name>A0AAC8VX51_9PROT</name>
<reference evidence="1 2" key="2">
    <citation type="journal article" date="2016" name="Genome Announc.">
        <title>Complete Genome Sequence of a Strain of Azospirillum thiophilum Isolated from a Sulfide Spring.</title>
        <authorList>
            <person name="Fomenkov A."/>
            <person name="Vincze T."/>
            <person name="Grabovich M."/>
            <person name="Anton B.P."/>
            <person name="Dubinina G."/>
            <person name="Orlova M."/>
            <person name="Belousova E."/>
            <person name="Roberts R.J."/>
        </authorList>
    </citation>
    <scope>NUCLEOTIDE SEQUENCE [LARGE SCALE GENOMIC DNA]</scope>
    <source>
        <strain evidence="1 2">BV-S</strain>
    </source>
</reference>
<evidence type="ECO:0000313" key="1">
    <source>
        <dbReference type="EMBL" id="ALG70966.1"/>
    </source>
</evidence>
<sequence>MSTGSFPSDPGSRKAILVLQRHEVERCQYEPGAERTLVDDETYVLPLPLPVGEDSPQALRNLSEAGLLRPGAMLVQSPFNVDTYEEAYLAPQRFALAKHMYFSVLCRHLGATEVSVEQITLSTSKGEQSLDMKGSRLGAEGSVKGKAEDLAKVLSQMDLHDEFTGGPPDVTAAERLLRRTGLMGDPNMRSLIEMRRDGANQIKSRRVKVNLSSEAQSTLSVVGRLEVPKFVKISADYKRVVQERHDYQLTVLVKF</sequence>
<dbReference type="KEGG" id="ati:AL072_08620"/>
<keyword evidence="2" id="KW-1185">Reference proteome</keyword>
<reference evidence="2" key="1">
    <citation type="submission" date="2015-08" db="EMBL/GenBank/DDBJ databases">
        <title>Complete Genome Sequence of Azospirillum thiophilum BV-S.</title>
        <authorList>
            <person name="Fomenkov A."/>
            <person name="Vincze T."/>
            <person name="Grabovich M."/>
            <person name="Dubinina G."/>
            <person name="Orlova M."/>
            <person name="Belousova E."/>
            <person name="Roberts R.J."/>
        </authorList>
    </citation>
    <scope>NUCLEOTIDE SEQUENCE [LARGE SCALE GENOMIC DNA]</scope>
    <source>
        <strain evidence="2">BV-S</strain>
    </source>
</reference>
<organism evidence="1 2">
    <name type="scientific">Azospirillum thiophilum</name>
    <dbReference type="NCBI Taxonomy" id="528244"/>
    <lineage>
        <taxon>Bacteria</taxon>
        <taxon>Pseudomonadati</taxon>
        <taxon>Pseudomonadota</taxon>
        <taxon>Alphaproteobacteria</taxon>
        <taxon>Rhodospirillales</taxon>
        <taxon>Azospirillaceae</taxon>
        <taxon>Azospirillum</taxon>
    </lineage>
</organism>